<keyword evidence="1" id="KW-0472">Membrane</keyword>
<gene>
    <name evidence="2" type="ORF">BDV38DRAFT_247565</name>
</gene>
<feature type="transmembrane region" description="Helical" evidence="1">
    <location>
        <begin position="30"/>
        <end position="51"/>
    </location>
</feature>
<evidence type="ECO:0000313" key="3">
    <source>
        <dbReference type="Proteomes" id="UP000325672"/>
    </source>
</evidence>
<accession>A0A5N6SU03</accession>
<name>A0A5N6SU03_ASPPS</name>
<proteinExistence type="predicted"/>
<dbReference type="GeneID" id="43638881"/>
<dbReference type="EMBL" id="ML743579">
    <property type="protein sequence ID" value="KAE8137220.1"/>
    <property type="molecule type" value="Genomic_DNA"/>
</dbReference>
<evidence type="ECO:0000313" key="2">
    <source>
        <dbReference type="EMBL" id="KAE8137220.1"/>
    </source>
</evidence>
<dbReference type="Proteomes" id="UP000325672">
    <property type="component" value="Unassembled WGS sequence"/>
</dbReference>
<dbReference type="RefSeq" id="XP_031913283.1">
    <property type="nucleotide sequence ID" value="XM_032054671.1"/>
</dbReference>
<organism evidence="2 3">
    <name type="scientific">Aspergillus pseudotamarii</name>
    <dbReference type="NCBI Taxonomy" id="132259"/>
    <lineage>
        <taxon>Eukaryota</taxon>
        <taxon>Fungi</taxon>
        <taxon>Dikarya</taxon>
        <taxon>Ascomycota</taxon>
        <taxon>Pezizomycotina</taxon>
        <taxon>Eurotiomycetes</taxon>
        <taxon>Eurotiomycetidae</taxon>
        <taxon>Eurotiales</taxon>
        <taxon>Aspergillaceae</taxon>
        <taxon>Aspergillus</taxon>
        <taxon>Aspergillus subgen. Circumdati</taxon>
    </lineage>
</organism>
<keyword evidence="1" id="KW-0812">Transmembrane</keyword>
<dbReference type="AlphaFoldDB" id="A0A5N6SU03"/>
<protein>
    <submittedName>
        <fullName evidence="2">Uncharacterized protein</fullName>
    </submittedName>
</protein>
<keyword evidence="3" id="KW-1185">Reference proteome</keyword>
<keyword evidence="1" id="KW-1133">Transmembrane helix</keyword>
<evidence type="ECO:0000256" key="1">
    <source>
        <dbReference type="SAM" id="Phobius"/>
    </source>
</evidence>
<sequence length="55" mass="6257">MTPRLCFPYFAYNRTLRLTLPFECFPFGALHMHGMLLVCTSMSGVSLGLLLHTNH</sequence>
<reference evidence="2 3" key="1">
    <citation type="submission" date="2019-04" db="EMBL/GenBank/DDBJ databases">
        <title>Friends and foes A comparative genomics study of 23 Aspergillus species from section Flavi.</title>
        <authorList>
            <consortium name="DOE Joint Genome Institute"/>
            <person name="Kjaerbolling I."/>
            <person name="Vesth T."/>
            <person name="Frisvad J.C."/>
            <person name="Nybo J.L."/>
            <person name="Theobald S."/>
            <person name="Kildgaard S."/>
            <person name="Isbrandt T."/>
            <person name="Kuo A."/>
            <person name="Sato A."/>
            <person name="Lyhne E.K."/>
            <person name="Kogle M.E."/>
            <person name="Wiebenga A."/>
            <person name="Kun R.S."/>
            <person name="Lubbers R.J."/>
            <person name="Makela M.R."/>
            <person name="Barry K."/>
            <person name="Chovatia M."/>
            <person name="Clum A."/>
            <person name="Daum C."/>
            <person name="Haridas S."/>
            <person name="He G."/>
            <person name="LaButti K."/>
            <person name="Lipzen A."/>
            <person name="Mondo S."/>
            <person name="Riley R."/>
            <person name="Salamov A."/>
            <person name="Simmons B.A."/>
            <person name="Magnuson J.K."/>
            <person name="Henrissat B."/>
            <person name="Mortensen U.H."/>
            <person name="Larsen T.O."/>
            <person name="Devries R.P."/>
            <person name="Grigoriev I.V."/>
            <person name="Machida M."/>
            <person name="Baker S.E."/>
            <person name="Andersen M.R."/>
        </authorList>
    </citation>
    <scope>NUCLEOTIDE SEQUENCE [LARGE SCALE GENOMIC DNA]</scope>
    <source>
        <strain evidence="2 3">CBS 117625</strain>
    </source>
</reference>